<dbReference type="PROSITE" id="PS51444">
    <property type="entry name" value="FH2"/>
    <property type="match status" value="1"/>
</dbReference>
<feature type="compositionally biased region" description="Low complexity" evidence="8">
    <location>
        <begin position="1152"/>
        <end position="1162"/>
    </location>
</feature>
<evidence type="ECO:0000256" key="5">
    <source>
        <dbReference type="ARBA" id="ARBA00023306"/>
    </source>
</evidence>
<dbReference type="GO" id="GO:0001411">
    <property type="term" value="C:hyphal tip"/>
    <property type="evidence" value="ECO:0007669"/>
    <property type="project" value="UniProtKB-ARBA"/>
</dbReference>
<dbReference type="GO" id="GO:0043332">
    <property type="term" value="C:mating projection tip"/>
    <property type="evidence" value="ECO:0007669"/>
    <property type="project" value="TreeGrafter"/>
</dbReference>
<dbReference type="InterPro" id="IPR010473">
    <property type="entry name" value="GTPase-bd"/>
</dbReference>
<feature type="region of interest" description="Disordered" evidence="8">
    <location>
        <begin position="1"/>
        <end position="194"/>
    </location>
</feature>
<reference evidence="12" key="1">
    <citation type="submission" date="2021-03" db="EMBL/GenBank/DDBJ databases">
        <authorList>
            <person name="Palmer J.M."/>
        </authorList>
    </citation>
    <scope>NUCLEOTIDE SEQUENCE</scope>
    <source>
        <strain evidence="12">ARV_011</strain>
    </source>
</reference>
<dbReference type="FunFam" id="1.20.58.2220:FF:000006">
    <property type="entry name" value="Cytokinesis protein sepA"/>
    <property type="match status" value="1"/>
</dbReference>
<keyword evidence="3" id="KW-0132">Cell division</keyword>
<dbReference type="Gene3D" id="1.20.58.2220">
    <property type="entry name" value="Formin, FH2 domain"/>
    <property type="match status" value="1"/>
</dbReference>
<feature type="domain" description="GBD/FH3" evidence="10">
    <location>
        <begin position="205"/>
        <end position="688"/>
    </location>
</feature>
<feature type="region of interest" description="Disordered" evidence="8">
    <location>
        <begin position="1660"/>
        <end position="1682"/>
    </location>
</feature>
<dbReference type="InterPro" id="IPR014768">
    <property type="entry name" value="GBD/FH3_dom"/>
</dbReference>
<dbReference type="GO" id="GO:1903475">
    <property type="term" value="P:mitotic actomyosin contractile ring assembly"/>
    <property type="evidence" value="ECO:0007669"/>
    <property type="project" value="TreeGrafter"/>
</dbReference>
<dbReference type="InterPro" id="IPR042201">
    <property type="entry name" value="FH2_Formin_sf"/>
</dbReference>
<feature type="compositionally biased region" description="Low complexity" evidence="8">
    <location>
        <begin position="446"/>
        <end position="458"/>
    </location>
</feature>
<dbReference type="GO" id="GO:0000920">
    <property type="term" value="P:septum digestion after cytokinesis"/>
    <property type="evidence" value="ECO:0007669"/>
    <property type="project" value="UniProtKB-ARBA"/>
</dbReference>
<feature type="compositionally biased region" description="Pro residues" evidence="8">
    <location>
        <begin position="1188"/>
        <end position="1200"/>
    </location>
</feature>
<gene>
    <name evidence="12" type="ORF">KQ657_003095</name>
</gene>
<feature type="compositionally biased region" description="Low complexity" evidence="8">
    <location>
        <begin position="1178"/>
        <end position="1187"/>
    </location>
</feature>
<dbReference type="InterPro" id="IPR011989">
    <property type="entry name" value="ARM-like"/>
</dbReference>
<feature type="compositionally biased region" description="Basic residues" evidence="8">
    <location>
        <begin position="147"/>
        <end position="159"/>
    </location>
</feature>
<dbReference type="PROSITE" id="PS51231">
    <property type="entry name" value="DAD"/>
    <property type="match status" value="1"/>
</dbReference>
<dbReference type="Pfam" id="PF06367">
    <property type="entry name" value="Drf_FH3"/>
    <property type="match status" value="1"/>
</dbReference>
<evidence type="ECO:0000256" key="2">
    <source>
        <dbReference type="ARBA" id="ARBA00004431"/>
    </source>
</evidence>
<keyword evidence="13" id="KW-1185">Reference proteome</keyword>
<dbReference type="GO" id="GO:0003779">
    <property type="term" value="F:actin binding"/>
    <property type="evidence" value="ECO:0007669"/>
    <property type="project" value="InterPro"/>
</dbReference>
<dbReference type="InterPro" id="IPR051661">
    <property type="entry name" value="Actin_filament_regulator"/>
</dbReference>
<dbReference type="OrthoDB" id="1104827at2759"/>
<dbReference type="RefSeq" id="XP_043047052.1">
    <property type="nucleotide sequence ID" value="XM_043193831.1"/>
</dbReference>
<feature type="compositionally biased region" description="Low complexity" evidence="8">
    <location>
        <begin position="118"/>
        <end position="145"/>
    </location>
</feature>
<dbReference type="Pfam" id="PF06371">
    <property type="entry name" value="Drf_GBD"/>
    <property type="match status" value="1"/>
</dbReference>
<feature type="compositionally biased region" description="Basic and acidic residues" evidence="8">
    <location>
        <begin position="1660"/>
        <end position="1670"/>
    </location>
</feature>
<dbReference type="InterPro" id="IPR015425">
    <property type="entry name" value="FH2_Formin"/>
</dbReference>
<keyword evidence="4 7" id="KW-0175">Coiled coil</keyword>
<feature type="compositionally biased region" description="Low complexity" evidence="8">
    <location>
        <begin position="7"/>
        <end position="23"/>
    </location>
</feature>
<evidence type="ECO:0000313" key="13">
    <source>
        <dbReference type="Proteomes" id="UP000790833"/>
    </source>
</evidence>
<feature type="compositionally biased region" description="Polar residues" evidence="8">
    <location>
        <begin position="99"/>
        <end position="115"/>
    </location>
</feature>
<dbReference type="GO" id="GO:0051016">
    <property type="term" value="P:barbed-end actin filament capping"/>
    <property type="evidence" value="ECO:0007669"/>
    <property type="project" value="TreeGrafter"/>
</dbReference>
<dbReference type="PANTHER" id="PTHR47102:SF2">
    <property type="entry name" value="PROTEIN BNI1"/>
    <property type="match status" value="1"/>
</dbReference>
<name>A0A9P8AGK5_9ASCO</name>
<dbReference type="Gene3D" id="1.10.238.150">
    <property type="entry name" value="Formin, FH3 diaphanous domain"/>
    <property type="match status" value="1"/>
</dbReference>
<organism evidence="12 13">
    <name type="scientific">Scheffersomyces spartinae</name>
    <dbReference type="NCBI Taxonomy" id="45513"/>
    <lineage>
        <taxon>Eukaryota</taxon>
        <taxon>Fungi</taxon>
        <taxon>Dikarya</taxon>
        <taxon>Ascomycota</taxon>
        <taxon>Saccharomycotina</taxon>
        <taxon>Pichiomycetes</taxon>
        <taxon>Debaryomycetaceae</taxon>
        <taxon>Scheffersomyces</taxon>
    </lineage>
</organism>
<proteinExistence type="inferred from homology"/>
<feature type="coiled-coil region" evidence="7">
    <location>
        <begin position="709"/>
        <end position="804"/>
    </location>
</feature>
<dbReference type="InterPro" id="IPR010472">
    <property type="entry name" value="FH3_dom"/>
</dbReference>
<sequence>MRKKSVDSLGVLLNSGGSSSASSIDEDWSQRVSSSTNSDVSSMDSASILSDEGLPLSHAGSTYSLGSGSSTMGPGSGPGSTANNTASTGGRRAPRLASLQKTQTNRSISSVSTKVDNYRSYNSINNSSSNNSNNTSASAMNTNINPMHHHPHPHHHSLSRKPTSGSIMSKSSTFSDAPSMSTTNNISNAHNAPMGSGNQLSIILEKPSLNIEIDRMFRELMERRDFRSLPALAKQEMINYSPDKKWMLVYQDLLAEQKKRQKQKQGITTINETSPDFYARELYSKSITSVQLQNLWVSLRTEPIDWVNRFIIEFQGDTLLSTFLGKVQDQIQLDNSIYDINDEIFDRELNTIKALKCLMNLKSGAERVKDPQSVYKYVSALTGSLLSPRIMTRRSAADALTFTIAYYCQTNQADHATYHKFLRAFDSMAQKPYLEFDSSTNNLIHPSSSPSSTSTSTTILGVPKKRQLVRKPPPPTTYKRFELWIKFVERTLDGRGKYLNSLVGASEELRSQMIGNPGSTLTSSGPNGSAASVTANLDNHIYEYSLGTMLLINTLIAHGSDFRVRMRMRSEFIAADLNNLITKFNELQYPQLNEQINQYYALAEADEQEFKSHEKIDMTLDFQDPVALVQSLWKDVQGTTAQEFFVSTIQNLYMAEAERKEDKDEMVKSLRVINGIMQSIAATPTSNDDAALGIAMNRLFASMTTDDMYRKAIEDLKVYKKAAEEAQAERDEMSRQLSLGAEGLIHSLSNEVREQETVLVRTRRMNEELTQELEDLKKKHLYEKQQQELEMRELLIMMNSVNNNSNDGSILESKKEGGQLKIKTNNARLIETLQNNIHRQKAEYRLANKKFGTTVEPSSRLRALRDQMGDIANMARELEMTDFENYQPENDHEEEEVFDQEEEEVDEAPSFVFKPVPMAPPRPAKKDDLDKLDSLRKKLSSLQSESNDIMKYNHSAMYNKQKYLAMERLKELENNFKNFNIDFSMEEPVSPRDQVDSLTRQRIQDELEAVETLKAELEKKLTDMKNMPATPKKDNEKRFSTMYLDNKNPLQKLEDKYSKGKKEIDYEGELISGSSSRTSAAASAAHPVKSQGMNTKFLSELTSKVGKSVPIPSPITPKDDDDSKDELDLVGLPMDSSNLGAVPPPPPPLPPSLDGSASGALGAPPPPPPPPPPPLPPALGGSAKTGGPAPPPPPPLPPSLGGPAGGTAPPPPPPPPFPIFGAKNVAPVNSKSAPVYPALPFENFPRPKKKMKQLHWEKVDTTENSFWHEESGVAKTHTLAEEMQLKGIFDEIEQIFAAKEIKKLAPKKKDEIEKVTFISRDITQQFGINLHSFNTLSAEVVVEKILECSPDVITNSAVLEFLGKDSIVEIPNNLAKNLAPYSTDYTAQEIMKPEKDPSELQKYDRIYLELMYNLQHYWQSRIRSLKVVQLYEKDYEDLVAKLREIDETIEGIKLSRQLKPLFSIILTVGNYLNDTTKQAHGFKLNSLARLSFMKDDRNSMTFLHYVEKIVRLQYPEVGGFLDELAKCLQTSKYSIEAINTDCKSYIQSIKNTQSSLDIGNLSDVTKFHPDDRILKVVLPVMSRAKRKAELLSDQVAYTMKEFESTMRYFGEDPSDSFVKNSFISKFANFITDFKKAKLENIQREEEVRLYEQRKKLLEAPRKVHDGRKDGEDDNDKDNGNNVMDSLLEKLKTAAPTRSEGTSARTRALMRKQILEKKNVQNVQQQQPIAAVEMDETVDVEDSFSNENVDPKLTEVSAFVSETENPEDVGSRARQLLQELRSNNNNSINNGSQQESPEKVSAAQLLRQQRLQKKLSVIEVSDDNDEPATD</sequence>
<dbReference type="GeneID" id="66116469"/>
<dbReference type="GO" id="GO:0000142">
    <property type="term" value="C:cellular bud neck contractile ring"/>
    <property type="evidence" value="ECO:0007669"/>
    <property type="project" value="UniProtKB-ARBA"/>
</dbReference>
<dbReference type="SMART" id="SM01139">
    <property type="entry name" value="Drf_FH3"/>
    <property type="match status" value="1"/>
</dbReference>
<dbReference type="InterPro" id="IPR014767">
    <property type="entry name" value="DAD_dom"/>
</dbReference>
<feature type="compositionally biased region" description="Acidic residues" evidence="8">
    <location>
        <begin position="891"/>
        <end position="907"/>
    </location>
</feature>
<dbReference type="Gene3D" id="1.25.10.10">
    <property type="entry name" value="Leucine-rich Repeat Variant"/>
    <property type="match status" value="2"/>
</dbReference>
<feature type="domain" description="DAD" evidence="9">
    <location>
        <begin position="1672"/>
        <end position="1708"/>
    </location>
</feature>
<feature type="compositionally biased region" description="Pro residues" evidence="8">
    <location>
        <begin position="1208"/>
        <end position="1217"/>
    </location>
</feature>
<evidence type="ECO:0000313" key="12">
    <source>
        <dbReference type="EMBL" id="KAG7191500.1"/>
    </source>
</evidence>
<evidence type="ECO:0000259" key="10">
    <source>
        <dbReference type="PROSITE" id="PS51232"/>
    </source>
</evidence>
<dbReference type="Pfam" id="PF02181">
    <property type="entry name" value="FH2"/>
    <property type="match status" value="1"/>
</dbReference>
<dbReference type="GO" id="GO:0030428">
    <property type="term" value="C:cell septum"/>
    <property type="evidence" value="ECO:0007669"/>
    <property type="project" value="UniProtKB-SubCell"/>
</dbReference>
<dbReference type="InterPro" id="IPR016024">
    <property type="entry name" value="ARM-type_fold"/>
</dbReference>
<dbReference type="SMART" id="SM00498">
    <property type="entry name" value="FH2"/>
    <property type="match status" value="1"/>
</dbReference>
<evidence type="ECO:0000256" key="6">
    <source>
        <dbReference type="ARBA" id="ARBA00037935"/>
    </source>
</evidence>
<feature type="domain" description="FH2" evidence="11">
    <location>
        <begin position="1241"/>
        <end position="1659"/>
    </location>
</feature>
<feature type="compositionally biased region" description="Low complexity" evidence="8">
    <location>
        <begin position="30"/>
        <end position="51"/>
    </location>
</feature>
<comment type="caution">
    <text evidence="12">The sequence shown here is derived from an EMBL/GenBank/DDBJ whole genome shotgun (WGS) entry which is preliminary data.</text>
</comment>
<accession>A0A9P8AGK5</accession>
<feature type="coiled-coil region" evidence="7">
    <location>
        <begin position="1000"/>
        <end position="1027"/>
    </location>
</feature>
<dbReference type="EMBL" id="JAHMUF010000028">
    <property type="protein sequence ID" value="KAG7191500.1"/>
    <property type="molecule type" value="Genomic_DNA"/>
</dbReference>
<dbReference type="PANTHER" id="PTHR47102">
    <property type="entry name" value="PROTEIN BNI1"/>
    <property type="match status" value="1"/>
</dbReference>
<comment type="subcellular location">
    <subcellularLocation>
        <location evidence="1">Bud neck</location>
    </subcellularLocation>
    <subcellularLocation>
        <location evidence="2">Cell septum</location>
    </subcellularLocation>
</comment>
<evidence type="ECO:0000256" key="3">
    <source>
        <dbReference type="ARBA" id="ARBA00022618"/>
    </source>
</evidence>
<feature type="compositionally biased region" description="Polar residues" evidence="8">
    <location>
        <begin position="160"/>
        <end position="194"/>
    </location>
</feature>
<evidence type="ECO:0000259" key="9">
    <source>
        <dbReference type="PROSITE" id="PS51231"/>
    </source>
</evidence>
<protein>
    <submittedName>
        <fullName evidence="12">Uncharacterized protein</fullName>
    </submittedName>
</protein>
<evidence type="ECO:0000256" key="4">
    <source>
        <dbReference type="ARBA" id="ARBA00023054"/>
    </source>
</evidence>
<feature type="region of interest" description="Disordered" evidence="8">
    <location>
        <begin position="444"/>
        <end position="473"/>
    </location>
</feature>
<dbReference type="GO" id="GO:0051017">
    <property type="term" value="P:actin filament bundle assembly"/>
    <property type="evidence" value="ECO:0007669"/>
    <property type="project" value="TreeGrafter"/>
</dbReference>
<keyword evidence="5" id="KW-0131">Cell cycle</keyword>
<feature type="region of interest" description="Disordered" evidence="8">
    <location>
        <begin position="888"/>
        <end position="908"/>
    </location>
</feature>
<evidence type="ECO:0000259" key="11">
    <source>
        <dbReference type="PROSITE" id="PS51444"/>
    </source>
</evidence>
<dbReference type="Gene3D" id="6.10.30.50">
    <property type="match status" value="1"/>
</dbReference>
<feature type="compositionally biased region" description="Low complexity" evidence="8">
    <location>
        <begin position="60"/>
        <end position="73"/>
    </location>
</feature>
<dbReference type="Proteomes" id="UP000790833">
    <property type="component" value="Unassembled WGS sequence"/>
</dbReference>
<evidence type="ECO:0000256" key="7">
    <source>
        <dbReference type="SAM" id="Coils"/>
    </source>
</evidence>
<dbReference type="SUPFAM" id="SSF48371">
    <property type="entry name" value="ARM repeat"/>
    <property type="match status" value="1"/>
</dbReference>
<feature type="compositionally biased region" description="Pro residues" evidence="8">
    <location>
        <begin position="1142"/>
        <end position="1151"/>
    </location>
</feature>
<dbReference type="PROSITE" id="PS51232">
    <property type="entry name" value="GBD_FH3"/>
    <property type="match status" value="1"/>
</dbReference>
<dbReference type="SUPFAM" id="SSF101447">
    <property type="entry name" value="Formin homology 2 domain (FH2 domain)"/>
    <property type="match status" value="1"/>
</dbReference>
<dbReference type="SMART" id="SM01140">
    <property type="entry name" value="Drf_GBD"/>
    <property type="match status" value="1"/>
</dbReference>
<feature type="compositionally biased region" description="Pro residues" evidence="8">
    <location>
        <begin position="1163"/>
        <end position="1177"/>
    </location>
</feature>
<evidence type="ECO:0000256" key="1">
    <source>
        <dbReference type="ARBA" id="ARBA00004266"/>
    </source>
</evidence>
<dbReference type="GO" id="GO:0031267">
    <property type="term" value="F:small GTPase binding"/>
    <property type="evidence" value="ECO:0007669"/>
    <property type="project" value="InterPro"/>
</dbReference>
<feature type="region of interest" description="Disordered" evidence="8">
    <location>
        <begin position="1102"/>
        <end position="1217"/>
    </location>
</feature>
<evidence type="ECO:0000256" key="8">
    <source>
        <dbReference type="SAM" id="MobiDB-lite"/>
    </source>
</evidence>
<comment type="similarity">
    <text evidence="6">Belongs to the formin homology family. BNI1 subfamily.</text>
</comment>